<feature type="non-terminal residue" evidence="1">
    <location>
        <position position="117"/>
    </location>
</feature>
<sequence length="117" mass="12583">HVALENIQLQTKPDLAPLMLDRLSGNITWKNLNKNKLLGTASKFGHSLSVNALNASTANGFNIKALSANYSQTIKGEQNFNLSMPGLGLTNIQTTLSQLPIPEKLLAFINAANPQGE</sequence>
<evidence type="ECO:0000313" key="1">
    <source>
        <dbReference type="EMBL" id="HBA09301.1"/>
    </source>
</evidence>
<organism evidence="1 2">
    <name type="scientific">Methylotenera mobilis</name>
    <dbReference type="NCBI Taxonomy" id="359408"/>
    <lineage>
        <taxon>Bacteria</taxon>
        <taxon>Pseudomonadati</taxon>
        <taxon>Pseudomonadota</taxon>
        <taxon>Betaproteobacteria</taxon>
        <taxon>Nitrosomonadales</taxon>
        <taxon>Methylophilaceae</taxon>
        <taxon>Methylotenera</taxon>
    </lineage>
</organism>
<protein>
    <submittedName>
        <fullName evidence="1">Uncharacterized protein</fullName>
    </submittedName>
</protein>
<comment type="caution">
    <text evidence="1">The sequence shown here is derived from an EMBL/GenBank/DDBJ whole genome shotgun (WGS) entry which is preliminary data.</text>
</comment>
<gene>
    <name evidence="1" type="ORF">DCW48_06890</name>
</gene>
<name>A0A351RB80_9PROT</name>
<feature type="non-terminal residue" evidence="1">
    <location>
        <position position="1"/>
    </location>
</feature>
<dbReference type="STRING" id="1132855.GCA_000384255_01185"/>
<reference evidence="1 2" key="1">
    <citation type="journal article" date="2018" name="Nat. Biotechnol.">
        <title>A standardized bacterial taxonomy based on genome phylogeny substantially revises the tree of life.</title>
        <authorList>
            <person name="Parks D.H."/>
            <person name="Chuvochina M."/>
            <person name="Waite D.W."/>
            <person name="Rinke C."/>
            <person name="Skarshewski A."/>
            <person name="Chaumeil P.A."/>
            <person name="Hugenholtz P."/>
        </authorList>
    </citation>
    <scope>NUCLEOTIDE SEQUENCE [LARGE SCALE GENOMIC DNA]</scope>
    <source>
        <strain evidence="1">UBA9958</strain>
    </source>
</reference>
<dbReference type="Proteomes" id="UP000264313">
    <property type="component" value="Unassembled WGS sequence"/>
</dbReference>
<dbReference type="EMBL" id="DNAA01000167">
    <property type="protein sequence ID" value="HBA09301.1"/>
    <property type="molecule type" value="Genomic_DNA"/>
</dbReference>
<evidence type="ECO:0000313" key="2">
    <source>
        <dbReference type="Proteomes" id="UP000264313"/>
    </source>
</evidence>
<dbReference type="AlphaFoldDB" id="A0A351RB80"/>
<proteinExistence type="predicted"/>
<accession>A0A351RB80</accession>